<dbReference type="Pfam" id="PF05709">
    <property type="entry name" value="Sipho_tail"/>
    <property type="match status" value="1"/>
</dbReference>
<feature type="domain" description="Siphovirus-type tail component RIFT-related" evidence="1">
    <location>
        <begin position="10"/>
        <end position="124"/>
    </location>
</feature>
<gene>
    <name evidence="2" type="ORF">D1010_12195</name>
</gene>
<evidence type="ECO:0000313" key="3">
    <source>
        <dbReference type="Proteomes" id="UP000326779"/>
    </source>
</evidence>
<evidence type="ECO:0000259" key="1">
    <source>
        <dbReference type="Pfam" id="PF05709"/>
    </source>
</evidence>
<proteinExistence type="predicted"/>
<evidence type="ECO:0000313" key="2">
    <source>
        <dbReference type="EMBL" id="QFR24082.1"/>
    </source>
</evidence>
<dbReference type="KEGG" id="lhb:D1010_12195"/>
<dbReference type="RefSeq" id="WP_152261091.1">
    <property type="nucleotide sequence ID" value="NZ_CP045143.1"/>
</dbReference>
<dbReference type="AlphaFoldDB" id="A0A5P8M6E2"/>
<dbReference type="Proteomes" id="UP000326779">
    <property type="component" value="Chromosome"/>
</dbReference>
<dbReference type="InterPro" id="IPR008841">
    <property type="entry name" value="Siphovirus-type_tail_N"/>
</dbReference>
<reference evidence="2 3" key="1">
    <citation type="submission" date="2019-10" db="EMBL/GenBank/DDBJ databases">
        <title>The completed genome of Lactobacillus harbinensis M1.</title>
        <authorList>
            <person name="Zheng Y."/>
        </authorList>
    </citation>
    <scope>NUCLEOTIDE SEQUENCE [LARGE SCALE GENOMIC DNA]</scope>
    <source>
        <strain evidence="2 3">M1</strain>
    </source>
</reference>
<organism evidence="2 3">
    <name type="scientific">Schleiferilactobacillus harbinensis</name>
    <dbReference type="NCBI Taxonomy" id="304207"/>
    <lineage>
        <taxon>Bacteria</taxon>
        <taxon>Bacillati</taxon>
        <taxon>Bacillota</taxon>
        <taxon>Bacilli</taxon>
        <taxon>Lactobacillales</taxon>
        <taxon>Lactobacillaceae</taxon>
        <taxon>Schleiferilactobacillus</taxon>
    </lineage>
</organism>
<sequence length="272" mass="30758">MKTLTIQREDGTEYDLAALHMDVIQFEPPSAAYTHNVVQVGPYGERHVGTVATQRLIPLKLDAFATNDLTVMMKRNQLFRIFDSMSAFYVIDQRLPTIRWHVRAEQQPFPLYDNWNMGGDITFNLVCIDGYAESVSTTLTPTELELSQWGLGMNLPLNKPLHYTFTTPEFDVYNASNIDIHAEERPYQILFQGSAGSLTITNATTNQTFQCDQAIGSGDQFVLYGAWPLLNGQSIYQNTNHGLIDLAQGWNHFKLGGCSGSFKIAFDTRFYY</sequence>
<name>A0A5P8M6E2_9LACO</name>
<dbReference type="EMBL" id="CP045143">
    <property type="protein sequence ID" value="QFR24082.1"/>
    <property type="molecule type" value="Genomic_DNA"/>
</dbReference>
<accession>A0A5P8M6E2</accession>
<protein>
    <submittedName>
        <fullName evidence="2">Phage tail family protein</fullName>
    </submittedName>
</protein>